<dbReference type="InterPro" id="IPR014710">
    <property type="entry name" value="RmlC-like_jellyroll"/>
</dbReference>
<evidence type="ECO:0000259" key="1">
    <source>
        <dbReference type="Pfam" id="PF12973"/>
    </source>
</evidence>
<dbReference type="STRING" id="665118.SAMN02983003_0358"/>
<dbReference type="InterPro" id="IPR041916">
    <property type="entry name" value="Anti_sigma_zinc_sf"/>
</dbReference>
<proteinExistence type="predicted"/>
<dbReference type="InterPro" id="IPR012807">
    <property type="entry name" value="Anti-sigma_ChrR"/>
</dbReference>
<dbReference type="RefSeq" id="WP_072338693.1">
    <property type="nucleotide sequence ID" value="NZ_FPKU01000001.1"/>
</dbReference>
<dbReference type="CDD" id="cd20301">
    <property type="entry name" value="cupin_ChrR"/>
    <property type="match status" value="1"/>
</dbReference>
<gene>
    <name evidence="2" type="ORF">SAMN02983003_0358</name>
</gene>
<dbReference type="EMBL" id="FPKU01000001">
    <property type="protein sequence ID" value="SFZ81178.1"/>
    <property type="molecule type" value="Genomic_DNA"/>
</dbReference>
<dbReference type="InterPro" id="IPR025979">
    <property type="entry name" value="ChrR-like_cupin_dom"/>
</dbReference>
<dbReference type="Gene3D" id="2.60.120.10">
    <property type="entry name" value="Jelly Rolls"/>
    <property type="match status" value="1"/>
</dbReference>
<organism evidence="2 3">
    <name type="scientific">Devosia enhydra</name>
    <dbReference type="NCBI Taxonomy" id="665118"/>
    <lineage>
        <taxon>Bacteria</taxon>
        <taxon>Pseudomonadati</taxon>
        <taxon>Pseudomonadota</taxon>
        <taxon>Alphaproteobacteria</taxon>
        <taxon>Hyphomicrobiales</taxon>
        <taxon>Devosiaceae</taxon>
        <taxon>Devosia</taxon>
    </lineage>
</organism>
<evidence type="ECO:0000313" key="2">
    <source>
        <dbReference type="EMBL" id="SFZ81178.1"/>
    </source>
</evidence>
<accession>A0A1K2HTC8</accession>
<reference evidence="2 3" key="1">
    <citation type="submission" date="2016-11" db="EMBL/GenBank/DDBJ databases">
        <authorList>
            <person name="Jaros S."/>
            <person name="Januszkiewicz K."/>
            <person name="Wedrychowicz H."/>
        </authorList>
    </citation>
    <scope>NUCLEOTIDE SEQUENCE [LARGE SCALE GENOMIC DNA]</scope>
    <source>
        <strain evidence="2 3">ATCC 23634</strain>
    </source>
</reference>
<evidence type="ECO:0000313" key="3">
    <source>
        <dbReference type="Proteomes" id="UP000183447"/>
    </source>
</evidence>
<dbReference type="InterPro" id="IPR011051">
    <property type="entry name" value="RmlC_Cupin_sf"/>
</dbReference>
<name>A0A1K2HTC8_9HYPH</name>
<dbReference type="Pfam" id="PF12973">
    <property type="entry name" value="Cupin_7"/>
    <property type="match status" value="1"/>
</dbReference>
<dbReference type="SUPFAM" id="SSF51182">
    <property type="entry name" value="RmlC-like cupins"/>
    <property type="match status" value="1"/>
</dbReference>
<feature type="domain" description="ChrR-like cupin" evidence="1">
    <location>
        <begin position="105"/>
        <end position="195"/>
    </location>
</feature>
<dbReference type="AlphaFoldDB" id="A0A1K2HTC8"/>
<dbReference type="NCBIfam" id="TIGR02451">
    <property type="entry name" value="anti_sig_ChrR"/>
    <property type="match status" value="1"/>
</dbReference>
<protein>
    <submittedName>
        <fullName evidence="2">Anti-ECFsigma factor, ChrR</fullName>
    </submittedName>
</protein>
<dbReference type="Gene3D" id="1.10.10.1320">
    <property type="entry name" value="Anti-sigma factor, zinc-finger domain"/>
    <property type="match status" value="1"/>
</dbReference>
<dbReference type="Proteomes" id="UP000183447">
    <property type="component" value="Unassembled WGS sequence"/>
</dbReference>
<sequence>MTVAFHPDIATLMAFSAGTLDEPFAVVVSTHLAMCEACRHNLKRTDLIGGALLHAEPTAELSPGSLDRLLGAIDDEDTIAIDAPADLPTDVPAPLAPYLPGGLGSVKWRFAGPGVATADLPSPGNSASRLLLLKVAGGRKVPEHSHGGQELTLILQGAYRDRFGVFAAGDIADHDEDVEHQPIAEPGQDCICLVAVDAKLSFRSRLIRTLQPLFNL</sequence>
<dbReference type="OrthoDB" id="2988517at2"/>
<keyword evidence="3" id="KW-1185">Reference proteome</keyword>